<dbReference type="PROSITE" id="PS50953">
    <property type="entry name" value="KID"/>
    <property type="match status" value="1"/>
</dbReference>
<feature type="compositionally biased region" description="Basic and acidic residues" evidence="1">
    <location>
        <begin position="235"/>
        <end position="258"/>
    </location>
</feature>
<dbReference type="AlphaFoldDB" id="A0A074YSF6"/>
<evidence type="ECO:0000313" key="4">
    <source>
        <dbReference type="EMBL" id="KEQ97042.1"/>
    </source>
</evidence>
<evidence type="ECO:0000259" key="2">
    <source>
        <dbReference type="PROSITE" id="PS50953"/>
    </source>
</evidence>
<dbReference type="EMBL" id="KL584755">
    <property type="protein sequence ID" value="KEQ97042.1"/>
    <property type="molecule type" value="Genomic_DNA"/>
</dbReference>
<dbReference type="STRING" id="1043005.A0A074YSF6"/>
<dbReference type="InterPro" id="IPR033121">
    <property type="entry name" value="PEPTIDASE_A1"/>
</dbReference>
<protein>
    <recommendedName>
        <fullName evidence="6">Peptidase A1 domain-containing protein</fullName>
    </recommendedName>
</protein>
<evidence type="ECO:0000313" key="5">
    <source>
        <dbReference type="Proteomes" id="UP000030641"/>
    </source>
</evidence>
<dbReference type="PROSITE" id="PS51767">
    <property type="entry name" value="PEPTIDASE_A1"/>
    <property type="match status" value="1"/>
</dbReference>
<dbReference type="InterPro" id="IPR003102">
    <property type="entry name" value="CREB1-like_pKID"/>
</dbReference>
<dbReference type="HOGENOM" id="CLU_1049649_0_0_1"/>
<organism evidence="4 5">
    <name type="scientific">Aureobasidium subglaciale (strain EXF-2481)</name>
    <name type="common">Aureobasidium pullulans var. subglaciale</name>
    <dbReference type="NCBI Taxonomy" id="1043005"/>
    <lineage>
        <taxon>Eukaryota</taxon>
        <taxon>Fungi</taxon>
        <taxon>Dikarya</taxon>
        <taxon>Ascomycota</taxon>
        <taxon>Pezizomycotina</taxon>
        <taxon>Dothideomycetes</taxon>
        <taxon>Dothideomycetidae</taxon>
        <taxon>Dothideales</taxon>
        <taxon>Saccotheciaceae</taxon>
        <taxon>Aureobasidium</taxon>
    </lineage>
</organism>
<reference evidence="4 5" key="1">
    <citation type="journal article" date="2014" name="BMC Genomics">
        <title>Genome sequencing of four Aureobasidium pullulans varieties: biotechnological potential, stress tolerance, and description of new species.</title>
        <authorList>
            <person name="Gostin Ar C."/>
            <person name="Ohm R.A."/>
            <person name="Kogej T."/>
            <person name="Sonjak S."/>
            <person name="Turk M."/>
            <person name="Zajc J."/>
            <person name="Zalar P."/>
            <person name="Grube M."/>
            <person name="Sun H."/>
            <person name="Han J."/>
            <person name="Sharma A."/>
            <person name="Chiniquy J."/>
            <person name="Ngan C.Y."/>
            <person name="Lipzen A."/>
            <person name="Barry K."/>
            <person name="Grigoriev I.V."/>
            <person name="Gunde-Cimerman N."/>
        </authorList>
    </citation>
    <scope>NUCLEOTIDE SEQUENCE [LARGE SCALE GENOMIC DNA]</scope>
    <source>
        <strain evidence="4 5">EXF-2481</strain>
    </source>
</reference>
<feature type="region of interest" description="Disordered" evidence="1">
    <location>
        <begin position="221"/>
        <end position="265"/>
    </location>
</feature>
<dbReference type="Proteomes" id="UP000030641">
    <property type="component" value="Unassembled WGS sequence"/>
</dbReference>
<evidence type="ECO:0000259" key="3">
    <source>
        <dbReference type="PROSITE" id="PS51767"/>
    </source>
</evidence>
<name>A0A074YSF6_AURSE</name>
<dbReference type="InParanoid" id="A0A074YSF6"/>
<evidence type="ECO:0008006" key="6">
    <source>
        <dbReference type="Google" id="ProtNLM"/>
    </source>
</evidence>
<keyword evidence="5" id="KW-1185">Reference proteome</keyword>
<gene>
    <name evidence="4" type="ORF">AUEXF2481DRAFT_38442</name>
</gene>
<feature type="domain" description="Peptidase A1" evidence="3">
    <location>
        <begin position="1"/>
        <end position="164"/>
    </location>
</feature>
<feature type="domain" description="KID" evidence="2">
    <location>
        <begin position="230"/>
        <end position="265"/>
    </location>
</feature>
<accession>A0A074YSF6</accession>
<sequence>MQPYDGPAQVLLESHSKRIAVPDTGTPDWMLPASAFNKFVKHAGVQLIEAFSDEQLAPELFSGDLVRPCSDVAYGMTNTTRFQLTFTGNGTNNATLSLQLADLFTPISNADGSAATDFVGRPLCLLRVFEGDEDEDEELVVISSGIMRAGYWVFGMDNGQISLTQANLNTTSSNVVSVEAGPDGLSKVEPNHVAELQKDAVEAMVQDSVRHTFSTATNTVGYTMGAESVPTPRAGKKDSDSHESRSEKTKGKRKEQLRSRPSYRK</sequence>
<dbReference type="RefSeq" id="XP_013345426.1">
    <property type="nucleotide sequence ID" value="XM_013489972.1"/>
</dbReference>
<proteinExistence type="predicted"/>
<dbReference type="GO" id="GO:0006355">
    <property type="term" value="P:regulation of DNA-templated transcription"/>
    <property type="evidence" value="ECO:0007669"/>
    <property type="project" value="InterPro"/>
</dbReference>
<evidence type="ECO:0000256" key="1">
    <source>
        <dbReference type="SAM" id="MobiDB-lite"/>
    </source>
</evidence>
<dbReference type="SUPFAM" id="SSF50630">
    <property type="entry name" value="Acid proteases"/>
    <property type="match status" value="1"/>
</dbReference>
<dbReference type="InterPro" id="IPR021109">
    <property type="entry name" value="Peptidase_aspartic_dom_sf"/>
</dbReference>
<dbReference type="OrthoDB" id="771136at2759"/>
<dbReference type="GeneID" id="25366108"/>
<dbReference type="Gene3D" id="2.40.70.10">
    <property type="entry name" value="Acid Proteases"/>
    <property type="match status" value="1"/>
</dbReference>